<dbReference type="Proteomes" id="UP000276133">
    <property type="component" value="Unassembled WGS sequence"/>
</dbReference>
<comment type="caution">
    <text evidence="1">The sequence shown here is derived from an EMBL/GenBank/DDBJ whole genome shotgun (WGS) entry which is preliminary data.</text>
</comment>
<proteinExistence type="predicted"/>
<accession>A0A3M7R7C4</accession>
<protein>
    <submittedName>
        <fullName evidence="1">Uncharacterized protein</fullName>
    </submittedName>
</protein>
<reference evidence="1 2" key="1">
    <citation type="journal article" date="2018" name="Sci. Rep.">
        <title>Genomic signatures of local adaptation to the degree of environmental predictability in rotifers.</title>
        <authorList>
            <person name="Franch-Gras L."/>
            <person name="Hahn C."/>
            <person name="Garcia-Roger E.M."/>
            <person name="Carmona M.J."/>
            <person name="Serra M."/>
            <person name="Gomez A."/>
        </authorList>
    </citation>
    <scope>NUCLEOTIDE SEQUENCE [LARGE SCALE GENOMIC DNA]</scope>
    <source>
        <strain evidence="1">HYR1</strain>
    </source>
</reference>
<gene>
    <name evidence="1" type="ORF">BpHYR1_006385</name>
</gene>
<evidence type="ECO:0000313" key="1">
    <source>
        <dbReference type="EMBL" id="RNA19125.1"/>
    </source>
</evidence>
<dbReference type="EMBL" id="REGN01004099">
    <property type="protein sequence ID" value="RNA19125.1"/>
    <property type="molecule type" value="Genomic_DNA"/>
</dbReference>
<sequence length="122" mass="14740">MYRRLYFSFYFPMKEGLFDLRWVSVKFFFFLNPDLERQKIGVAVIIFAWNYTQTVLFIRIIQIKTNLNAFCSSTLLQLFQWGKEKSKKRNVQWKTIKSVTNSLCLLFIIHLFYLCREKAPSD</sequence>
<keyword evidence="2" id="KW-1185">Reference proteome</keyword>
<evidence type="ECO:0000313" key="2">
    <source>
        <dbReference type="Proteomes" id="UP000276133"/>
    </source>
</evidence>
<organism evidence="1 2">
    <name type="scientific">Brachionus plicatilis</name>
    <name type="common">Marine rotifer</name>
    <name type="synonym">Brachionus muelleri</name>
    <dbReference type="NCBI Taxonomy" id="10195"/>
    <lineage>
        <taxon>Eukaryota</taxon>
        <taxon>Metazoa</taxon>
        <taxon>Spiralia</taxon>
        <taxon>Gnathifera</taxon>
        <taxon>Rotifera</taxon>
        <taxon>Eurotatoria</taxon>
        <taxon>Monogononta</taxon>
        <taxon>Pseudotrocha</taxon>
        <taxon>Ploima</taxon>
        <taxon>Brachionidae</taxon>
        <taxon>Brachionus</taxon>
    </lineage>
</organism>
<name>A0A3M7R7C4_BRAPC</name>
<dbReference type="AlphaFoldDB" id="A0A3M7R7C4"/>